<evidence type="ECO:0000313" key="4">
    <source>
        <dbReference type="Proteomes" id="UP000183974"/>
    </source>
</evidence>
<dbReference type="PANTHER" id="PTHR11669:SF8">
    <property type="entry name" value="DNA POLYMERASE III SUBUNIT DELTA"/>
    <property type="match status" value="1"/>
</dbReference>
<dbReference type="SUPFAM" id="SSF52540">
    <property type="entry name" value="P-loop containing nucleoside triphosphate hydrolases"/>
    <property type="match status" value="1"/>
</dbReference>
<dbReference type="RefSeq" id="WP_073037408.1">
    <property type="nucleotide sequence ID" value="NZ_BMLR01000019.1"/>
</dbReference>
<dbReference type="Gene3D" id="3.40.50.300">
    <property type="entry name" value="P-loop containing nucleotide triphosphate hydrolases"/>
    <property type="match status" value="1"/>
</dbReference>
<dbReference type="NCBIfam" id="NF005677">
    <property type="entry name" value="PRK07471.1"/>
    <property type="match status" value="1"/>
</dbReference>
<dbReference type="InterPro" id="IPR003593">
    <property type="entry name" value="AAA+_ATPase"/>
</dbReference>
<dbReference type="AlphaFoldDB" id="A0A1M7JBT0"/>
<dbReference type="PANTHER" id="PTHR11669">
    <property type="entry name" value="REPLICATION FACTOR C / DNA POLYMERASE III GAMMA-TAU SUBUNIT"/>
    <property type="match status" value="1"/>
</dbReference>
<dbReference type="OrthoDB" id="9811073at2"/>
<name>A0A1M7JBT0_9RHOB</name>
<evidence type="ECO:0000259" key="2">
    <source>
        <dbReference type="SMART" id="SM00382"/>
    </source>
</evidence>
<gene>
    <name evidence="3" type="ORF">SAMN05444398_11924</name>
</gene>
<dbReference type="Pfam" id="PF13177">
    <property type="entry name" value="DNA_pol3_delta2"/>
    <property type="match status" value="1"/>
</dbReference>
<protein>
    <submittedName>
        <fullName evidence="3">DNA polymerase III, delta prime subunit</fullName>
    </submittedName>
</protein>
<dbReference type="SMART" id="SM00382">
    <property type="entry name" value="AAA"/>
    <property type="match status" value="1"/>
</dbReference>
<feature type="domain" description="AAA+ ATPase" evidence="2">
    <location>
        <begin position="43"/>
        <end position="217"/>
    </location>
</feature>
<accession>A0A1M7JBT0</accession>
<dbReference type="EMBL" id="FRBR01000019">
    <property type="protein sequence ID" value="SHM50378.1"/>
    <property type="molecule type" value="Genomic_DNA"/>
</dbReference>
<proteinExistence type="predicted"/>
<sequence length="382" mass="40406">MSDDTAPQPDRVEGAPHPRETPRLIGQGAAERAFLDAYNAGRLHHGWLITGPRGVGKATLAWSIARFLLATPEGGDGGLFGEAPPAPDSLDISADHPVARRILAGSDPGLYLVRRWGAGTSDRDREKAFEEGRFSQDIRVSEIRGLASFIHLSAAEGGRRVVIVDAADEMNTQAANALLKMLEEPPARTVLLLVSHQPSRLLPTIRSRCRELRLGPLNTQDMAQALAQAGVDPGTDAGALAELSAGSVGEAVRLINLGGVKMYHEIVGIVASMPRLDRPRALKLAEVAATRGAGDKLDLLLGLTDLFLARMARGGALGPPPEAVPGEADLIARLAPDARRGRAWAECAQSIGARARHGRAVNLDPASLVLDTVFKIQQTAAG</sequence>
<feature type="region of interest" description="Disordered" evidence="1">
    <location>
        <begin position="1"/>
        <end position="22"/>
    </location>
</feature>
<organism evidence="3 4">
    <name type="scientific">Roseovarius pacificus</name>
    <dbReference type="NCBI Taxonomy" id="337701"/>
    <lineage>
        <taxon>Bacteria</taxon>
        <taxon>Pseudomonadati</taxon>
        <taxon>Pseudomonadota</taxon>
        <taxon>Alphaproteobacteria</taxon>
        <taxon>Rhodobacterales</taxon>
        <taxon>Roseobacteraceae</taxon>
        <taxon>Roseovarius</taxon>
    </lineage>
</organism>
<evidence type="ECO:0000313" key="3">
    <source>
        <dbReference type="EMBL" id="SHM50378.1"/>
    </source>
</evidence>
<dbReference type="GO" id="GO:0006261">
    <property type="term" value="P:DNA-templated DNA replication"/>
    <property type="evidence" value="ECO:0007669"/>
    <property type="project" value="TreeGrafter"/>
</dbReference>
<feature type="compositionally biased region" description="Basic and acidic residues" evidence="1">
    <location>
        <begin position="10"/>
        <end position="22"/>
    </location>
</feature>
<dbReference type="InterPro" id="IPR050238">
    <property type="entry name" value="DNA_Rep/Repair_Clamp_Loader"/>
</dbReference>
<dbReference type="STRING" id="337701.SAMN05444398_11924"/>
<dbReference type="Proteomes" id="UP000183974">
    <property type="component" value="Unassembled WGS sequence"/>
</dbReference>
<evidence type="ECO:0000256" key="1">
    <source>
        <dbReference type="SAM" id="MobiDB-lite"/>
    </source>
</evidence>
<dbReference type="GO" id="GO:0009360">
    <property type="term" value="C:DNA polymerase III complex"/>
    <property type="evidence" value="ECO:0007669"/>
    <property type="project" value="TreeGrafter"/>
</dbReference>
<keyword evidence="4" id="KW-1185">Reference proteome</keyword>
<reference evidence="3 4" key="1">
    <citation type="submission" date="2016-11" db="EMBL/GenBank/DDBJ databases">
        <authorList>
            <person name="Jaros S."/>
            <person name="Januszkiewicz K."/>
            <person name="Wedrychowicz H."/>
        </authorList>
    </citation>
    <scope>NUCLEOTIDE SEQUENCE [LARGE SCALE GENOMIC DNA]</scope>
    <source>
        <strain evidence="3 4">DSM 29589</strain>
    </source>
</reference>
<dbReference type="InterPro" id="IPR027417">
    <property type="entry name" value="P-loop_NTPase"/>
</dbReference>